<dbReference type="CDD" id="cd06582">
    <property type="entry name" value="TM_PBP1_LivH_like"/>
    <property type="match status" value="1"/>
</dbReference>
<keyword evidence="11" id="KW-1185">Reference proteome</keyword>
<evidence type="ECO:0000256" key="1">
    <source>
        <dbReference type="ARBA" id="ARBA00004651"/>
    </source>
</evidence>
<evidence type="ECO:0000256" key="5">
    <source>
        <dbReference type="ARBA" id="ARBA00022970"/>
    </source>
</evidence>
<dbReference type="RefSeq" id="WP_028930134.1">
    <property type="nucleotide sequence ID" value="NZ_AUII01000008.1"/>
</dbReference>
<evidence type="ECO:0000256" key="7">
    <source>
        <dbReference type="ARBA" id="ARBA00023136"/>
    </source>
</evidence>
<protein>
    <submittedName>
        <fullName evidence="10">Branched-chain amino acid ABC transporter permease</fullName>
    </submittedName>
</protein>
<keyword evidence="5" id="KW-0029">Amino-acid transport</keyword>
<evidence type="ECO:0000313" key="11">
    <source>
        <dbReference type="Proteomes" id="UP000321328"/>
    </source>
</evidence>
<evidence type="ECO:0000256" key="2">
    <source>
        <dbReference type="ARBA" id="ARBA00022448"/>
    </source>
</evidence>
<keyword evidence="6 9" id="KW-1133">Transmembrane helix</keyword>
<dbReference type="PANTHER" id="PTHR11795">
    <property type="entry name" value="BRANCHED-CHAIN AMINO ACID TRANSPORT SYSTEM PERMEASE PROTEIN LIVH"/>
    <property type="match status" value="1"/>
</dbReference>
<dbReference type="InterPro" id="IPR001851">
    <property type="entry name" value="ABC_transp_permease"/>
</dbReference>
<proteinExistence type="inferred from homology"/>
<dbReference type="AlphaFoldDB" id="A0A511CWE6"/>
<feature type="transmembrane region" description="Helical" evidence="9">
    <location>
        <begin position="91"/>
        <end position="113"/>
    </location>
</feature>
<name>A0A511CWE6_9PSEU</name>
<gene>
    <name evidence="10" type="ORF">PA7_07180</name>
</gene>
<dbReference type="STRING" id="1123024.GCA_000423625_02295"/>
<sequence length="286" mass="28878">MSAFLTYLITGLALGCSFALVASGFVAIHRVTGVVNFAQGTFAVVAGLMAGSLLGRGLPHGLAEILAILLAGAVGLVVGVIAIGKRGTPPLASLVITLGLGILAYAVEIIIWGDQPISFQMVPGSVDIAGAPILRQYLVVIAVALVTFAGLGLFFGRSYLGKALTACASNPYAARLAGINVMRMGLLAFALGGLLGGLAGVLVTPLQPVAFDSDVALATNGFAAAIFGGLNRPGLALVGGLVLGVAEAFVAGYLSGSYQTEVALALMLAIMIWRASRRVSVAEEPA</sequence>
<dbReference type="GO" id="GO:0006865">
    <property type="term" value="P:amino acid transport"/>
    <property type="evidence" value="ECO:0007669"/>
    <property type="project" value="UniProtKB-KW"/>
</dbReference>
<dbReference type="Pfam" id="PF02653">
    <property type="entry name" value="BPD_transp_2"/>
    <property type="match status" value="1"/>
</dbReference>
<accession>A0A511CWE6</accession>
<evidence type="ECO:0000256" key="6">
    <source>
        <dbReference type="ARBA" id="ARBA00022989"/>
    </source>
</evidence>
<dbReference type="InterPro" id="IPR052157">
    <property type="entry name" value="BCAA_transport_permease"/>
</dbReference>
<comment type="caution">
    <text evidence="10">The sequence shown here is derived from an EMBL/GenBank/DDBJ whole genome shotgun (WGS) entry which is preliminary data.</text>
</comment>
<keyword evidence="4 9" id="KW-0812">Transmembrane</keyword>
<feature type="transmembrane region" description="Helical" evidence="9">
    <location>
        <begin position="40"/>
        <end position="59"/>
    </location>
</feature>
<feature type="transmembrane region" description="Helical" evidence="9">
    <location>
        <begin position="133"/>
        <end position="155"/>
    </location>
</feature>
<evidence type="ECO:0000256" key="4">
    <source>
        <dbReference type="ARBA" id="ARBA00022692"/>
    </source>
</evidence>
<keyword evidence="2" id="KW-0813">Transport</keyword>
<evidence type="ECO:0000256" key="9">
    <source>
        <dbReference type="SAM" id="Phobius"/>
    </source>
</evidence>
<comment type="similarity">
    <text evidence="8">Belongs to the binding-protein-dependent transport system permease family. LivHM subfamily.</text>
</comment>
<evidence type="ECO:0000256" key="8">
    <source>
        <dbReference type="ARBA" id="ARBA00037998"/>
    </source>
</evidence>
<evidence type="ECO:0000313" key="10">
    <source>
        <dbReference type="EMBL" id="GEL16881.1"/>
    </source>
</evidence>
<dbReference type="GO" id="GO:0005886">
    <property type="term" value="C:plasma membrane"/>
    <property type="evidence" value="ECO:0007669"/>
    <property type="project" value="UniProtKB-SubCell"/>
</dbReference>
<feature type="transmembrane region" description="Helical" evidence="9">
    <location>
        <begin position="6"/>
        <end position="28"/>
    </location>
</feature>
<keyword evidence="7 9" id="KW-0472">Membrane</keyword>
<comment type="subcellular location">
    <subcellularLocation>
        <location evidence="1">Cell membrane</location>
        <topology evidence="1">Multi-pass membrane protein</topology>
    </subcellularLocation>
</comment>
<reference evidence="10 11" key="1">
    <citation type="submission" date="2019-07" db="EMBL/GenBank/DDBJ databases">
        <title>Whole genome shotgun sequence of Pseudonocardia asaccharolytica NBRC 16224.</title>
        <authorList>
            <person name="Hosoyama A."/>
            <person name="Uohara A."/>
            <person name="Ohji S."/>
            <person name="Ichikawa N."/>
        </authorList>
    </citation>
    <scope>NUCLEOTIDE SEQUENCE [LARGE SCALE GENOMIC DNA]</scope>
    <source>
        <strain evidence="10 11">NBRC 16224</strain>
    </source>
</reference>
<dbReference type="PANTHER" id="PTHR11795:SF450">
    <property type="entry name" value="ABC TRANSPORTER PERMEASE PROTEIN"/>
    <property type="match status" value="1"/>
</dbReference>
<keyword evidence="3" id="KW-1003">Cell membrane</keyword>
<evidence type="ECO:0000256" key="3">
    <source>
        <dbReference type="ARBA" id="ARBA00022475"/>
    </source>
</evidence>
<feature type="transmembrane region" description="Helical" evidence="9">
    <location>
        <begin position="184"/>
        <end position="203"/>
    </location>
</feature>
<feature type="transmembrane region" description="Helical" evidence="9">
    <location>
        <begin position="260"/>
        <end position="276"/>
    </location>
</feature>
<organism evidence="10 11">
    <name type="scientific">Pseudonocardia asaccharolytica DSM 44247 = NBRC 16224</name>
    <dbReference type="NCBI Taxonomy" id="1123024"/>
    <lineage>
        <taxon>Bacteria</taxon>
        <taxon>Bacillati</taxon>
        <taxon>Actinomycetota</taxon>
        <taxon>Actinomycetes</taxon>
        <taxon>Pseudonocardiales</taxon>
        <taxon>Pseudonocardiaceae</taxon>
        <taxon>Pseudonocardia</taxon>
    </lineage>
</organism>
<feature type="transmembrane region" description="Helical" evidence="9">
    <location>
        <begin position="65"/>
        <end position="84"/>
    </location>
</feature>
<dbReference type="GO" id="GO:0022857">
    <property type="term" value="F:transmembrane transporter activity"/>
    <property type="evidence" value="ECO:0007669"/>
    <property type="project" value="InterPro"/>
</dbReference>
<dbReference type="EMBL" id="BJVI01000004">
    <property type="protein sequence ID" value="GEL16881.1"/>
    <property type="molecule type" value="Genomic_DNA"/>
</dbReference>
<dbReference type="OrthoDB" id="9807115at2"/>
<dbReference type="Proteomes" id="UP000321328">
    <property type="component" value="Unassembled WGS sequence"/>
</dbReference>